<dbReference type="EMBL" id="MLAK01000325">
    <property type="protein sequence ID" value="OHT14760.1"/>
    <property type="molecule type" value="Genomic_DNA"/>
</dbReference>
<dbReference type="OrthoDB" id="8068875at2759"/>
<dbReference type="PROSITE" id="PS50237">
    <property type="entry name" value="HECT"/>
    <property type="match status" value="1"/>
</dbReference>
<dbReference type="SUPFAM" id="SSF48371">
    <property type="entry name" value="ARM repeat"/>
    <property type="match status" value="1"/>
</dbReference>
<keyword evidence="5" id="KW-1185">Reference proteome</keyword>
<dbReference type="InterPro" id="IPR042469">
    <property type="entry name" value="HECTD3"/>
</dbReference>
<evidence type="ECO:0000256" key="2">
    <source>
        <dbReference type="PROSITE-ProRule" id="PRU00104"/>
    </source>
</evidence>
<evidence type="ECO:0000313" key="4">
    <source>
        <dbReference type="EMBL" id="OHT14760.1"/>
    </source>
</evidence>
<dbReference type="InterPro" id="IPR016024">
    <property type="entry name" value="ARM-type_fold"/>
</dbReference>
<dbReference type="Gene3D" id="2.60.120.290">
    <property type="entry name" value="Spermadhesin, CUB domain"/>
    <property type="match status" value="1"/>
</dbReference>
<dbReference type="RefSeq" id="XP_068367896.1">
    <property type="nucleotide sequence ID" value="XM_068491058.1"/>
</dbReference>
<dbReference type="Gene3D" id="3.90.1750.10">
    <property type="entry name" value="Hect, E3 ligase catalytic domains"/>
    <property type="match status" value="1"/>
</dbReference>
<evidence type="ECO:0000256" key="1">
    <source>
        <dbReference type="ARBA" id="ARBA00022786"/>
    </source>
</evidence>
<dbReference type="GO" id="GO:0005737">
    <property type="term" value="C:cytoplasm"/>
    <property type="evidence" value="ECO:0007669"/>
    <property type="project" value="TreeGrafter"/>
</dbReference>
<dbReference type="PANTHER" id="PTHR46654:SF1">
    <property type="entry name" value="E3 UBIQUITIN-PROTEIN LIGASE HECTD3"/>
    <property type="match status" value="1"/>
</dbReference>
<evidence type="ECO:0000259" key="3">
    <source>
        <dbReference type="PROSITE" id="PS50237"/>
    </source>
</evidence>
<dbReference type="Proteomes" id="UP000179807">
    <property type="component" value="Unassembled WGS sequence"/>
</dbReference>
<dbReference type="VEuPathDB" id="TrichDB:TRFO_03035"/>
<dbReference type="InterPro" id="IPR035983">
    <property type="entry name" value="Hect_E3_ubiquitin_ligase"/>
</dbReference>
<accession>A0A1J4KV40</accession>
<organism evidence="4 5">
    <name type="scientific">Tritrichomonas foetus</name>
    <dbReference type="NCBI Taxonomy" id="1144522"/>
    <lineage>
        <taxon>Eukaryota</taxon>
        <taxon>Metamonada</taxon>
        <taxon>Parabasalia</taxon>
        <taxon>Tritrichomonadida</taxon>
        <taxon>Tritrichomonadidae</taxon>
        <taxon>Tritrichomonas</taxon>
    </lineage>
</organism>
<dbReference type="SUPFAM" id="SSF49854">
    <property type="entry name" value="Spermadhesin, CUB domain"/>
    <property type="match status" value="1"/>
</dbReference>
<dbReference type="SUPFAM" id="SSF56204">
    <property type="entry name" value="Hect, E3 ligase catalytic domain"/>
    <property type="match status" value="1"/>
</dbReference>
<feature type="domain" description="HECT" evidence="3">
    <location>
        <begin position="2810"/>
        <end position="3140"/>
    </location>
</feature>
<dbReference type="InterPro" id="IPR043136">
    <property type="entry name" value="B30.2/SPRY_sf"/>
</dbReference>
<gene>
    <name evidence="4" type="ORF">TRFO_03035</name>
</gene>
<comment type="caution">
    <text evidence="4">The sequence shown here is derived from an EMBL/GenBank/DDBJ whole genome shotgun (WGS) entry which is preliminary data.</text>
</comment>
<dbReference type="Pfam" id="PF00632">
    <property type="entry name" value="HECT"/>
    <property type="match status" value="1"/>
</dbReference>
<dbReference type="SMART" id="SM00119">
    <property type="entry name" value="HECTc"/>
    <property type="match status" value="1"/>
</dbReference>
<dbReference type="Gene3D" id="2.60.120.920">
    <property type="match status" value="1"/>
</dbReference>
<reference evidence="4" key="1">
    <citation type="submission" date="2016-10" db="EMBL/GenBank/DDBJ databases">
        <authorList>
            <person name="Benchimol M."/>
            <person name="Almeida L.G."/>
            <person name="Vasconcelos A.T."/>
            <person name="Perreira-Neves A."/>
            <person name="Rosa I.A."/>
            <person name="Tasca T."/>
            <person name="Bogo M.R."/>
            <person name="de Souza W."/>
        </authorList>
    </citation>
    <scope>NUCLEOTIDE SEQUENCE [LARGE SCALE GENOMIC DNA]</scope>
    <source>
        <strain evidence="4">K</strain>
    </source>
</reference>
<evidence type="ECO:0000313" key="5">
    <source>
        <dbReference type="Proteomes" id="UP000179807"/>
    </source>
</evidence>
<protein>
    <recommendedName>
        <fullName evidence="3">HECT domain-containing protein</fullName>
    </recommendedName>
</protein>
<proteinExistence type="predicted"/>
<dbReference type="InterPro" id="IPR000569">
    <property type="entry name" value="HECT_dom"/>
</dbReference>
<dbReference type="GO" id="GO:0004842">
    <property type="term" value="F:ubiquitin-protein transferase activity"/>
    <property type="evidence" value="ECO:0007669"/>
    <property type="project" value="InterPro"/>
</dbReference>
<name>A0A1J4KV40_9EUKA</name>
<dbReference type="GeneID" id="94825762"/>
<dbReference type="Gene3D" id="3.30.2410.10">
    <property type="entry name" value="Hect, E3 ligase catalytic domain"/>
    <property type="match status" value="1"/>
</dbReference>
<dbReference type="PANTHER" id="PTHR46654">
    <property type="entry name" value="E3 UBIQUITIN-PROTEIN LIGASE HECTD3"/>
    <property type="match status" value="1"/>
</dbReference>
<dbReference type="Gene3D" id="3.30.2160.10">
    <property type="entry name" value="Hect, E3 ligase catalytic domain"/>
    <property type="match status" value="1"/>
</dbReference>
<dbReference type="InterPro" id="IPR035914">
    <property type="entry name" value="Sperma_CUB_dom_sf"/>
</dbReference>
<feature type="active site" description="Glycyl thioester intermediate" evidence="2">
    <location>
        <position position="3117"/>
    </location>
</feature>
<keyword evidence="1 2" id="KW-0833">Ubl conjugation pathway</keyword>
<sequence>MGASLSQEEDNLDQNQAHYVASWKYIFTDNVIKKLFKEISNQDINTNLNSPVDSVLVSSLIENLISFPKYNGNKIDFTAIERQFLNPIIHDIDIHIDQARMFTKCFEGLKTNASNLLDKEQTTVNALNERITSKFSYFSQIKKTTTDYLENLITLGFNELLNNVDLLEVSDVLKHLKYLNTILHSEKEMSLSFVNASSITSIQKFMTKLGQFEKFRIKEIQKQVVQFLINLGNVQGSITGELASIIYSMSLPLDFNGDFGIETIGNFGSKTEISNNKVFELKIQKNGKIISFSIGGNVLALIENIGLIHFIEPEPIYIPIDVANDSILLDVVDFIYIFSISLGTITYFQKGRINEECIFSLDLSKYINIKHKILAVGNIDKKVAILQKYSKTKYRISFFDENLSSNHKRICALKFSTNSPPRLFFFNGNVLHIFYENMFDHPLQISNDLSNLINLPELYCNSVLTNSTPIACFKGVIYTLTQNNKTLYFIKNEVTPSLLLKDKPYTYTNCILPVSEKSTLIDSLIKTTNRFNTILNDQLKNCIENPFSVSTKSLTFFLTNDNSAIELSISMIQEIDVNDLFEVDVKMGFVSFGLKIIAINLFSYCSKFNNKMKNLTKIDFELFGRIQKTMKLVIASNYSERSPLIIESICTILYFSSKYLFYPDYSRISELSNLIWQRNTLRNYFISNLPLLCQSFCSFYIFSKNIFTLLNTTVTDKNKITQLFSTSLDELNLTLQFLIENSIKTNEEFMVPYFECLFLYIFENFDCSNEIIPLLQKIIFRVMLLNTFPLISLSIIENSFPLIEKLNVILNKKSNFRNDDVKYSNPNKYNYSMEEKTQIIESKHNYDDNFNSTEIVEFPGYEHIYLYFDPMCHTEKGCDILTLIDGNTEQTITKLSGSVNNGEWPNEYDVNTNKLIFKFSSDTSVNFWGYKVTCSARAVKAHIDFNPDDDLFFYNIFFCVLGNLTNIALKSLPLSRTETQCKLILDSGLLKDAANIYVNNDNNSPSASPSSLSVSSHAKTIFNSPLSKNIRGISFDATNCGNQYSDEMKKCFMDDIVSNNPLPNGIAESLFQFMYKSVRNVHRIKPNPSILKAEKYAIAALLKQLGFLNLAISFAIGLSDSSSKHDVVPPNLNITWKAIYKLRTTLYKSYQKTKVRVEKNEQPKSLNENFEAFVQEVIIKSKYLMYADPLLKRRFNEKANYDPSSIEKTVDELISFLSSNLLMVNLSRMVEQQTRRMEIRLHAMSFLIKMIDNSKTYYTTQLSFFDPLRSSLQDISDQSDVKSVKTEMHEEMTLKFSKIFELLISRIVDKKESCFTRMMFIQMIAVSISDIIPYQKLLPSYFSLVKYIMNYLVDSIESFITFSCLWRFIGLWTIEYSSQEIFDFLLNLVATNKQEFCKNNAILLLSYLTQNGDYQNTSFSNIVSCFHHTSPRVIIATLNWLSNTLVRKGSDGFDVEINNQKFNFEQFVYFLLKAIGSSFYGHGCLIIEDKSNFESHLVVAEEMVAFLRLSIKQHSKVQNTVIKIFHQIFSNVMENSQFIEYIDNYEITAIFITLGKEISSFHNSGYVIQHEKANTKYVRISSYEPVSGNMRTLDDNFIENTFYDKQLIRVPSIRISANPNDFLINVDEAGFFINIQKEINKMIDDFPSPEYSIFASSFIGFLTISLQNAQNMEVLIQNIQLSNLIPFLDCAAKQTNRNKNRHLECLMNKISQAIIKIANIKNTFKIHEKKLPYSLIFNDDSPQVFLPLIRGTCENNYRIVSNSDPLNIFVGDKVISNKSLFYFEIKICSKSNNDISIGLFDKQTTTFKSDFYGLSLLNSLVSPLTRPKHNNKLTINEGDIIGCGYTRDQIIFFVNGETVNKSLQLPPIDNFVPVIITSQCSAILEYNFGHKMFITDIAKHKEFNLAFDCLEHFKVTVPTQPHAKPTTYMFDDEEYDKFIQSGSAFWEVPKSRINDSKSKLTTFQDTNNAIKNDDNSQHEFIDLHENLLGESFFIGEPVYIARRVLSKSQSQDSAFDNLPLNAQINVNKYGIVTNVETIPRQDYFNVTVETFDPALNAKTQFIIDSRFIDSIEISFIKLVESASYTLLQSNNKNMLTAIAPTIINKNQNKLYSYAKEYIIRMSRILSLIFTDFFRLKNKLDIFFCQSQINEIFNLNFYEVFKFIHTPKVSKKWNIIRPTDFIFTNNHQKDENVMYICPCNTHNFTRFIRALIYTYPKIIEPVLSNILQNAISHISQSPYSTREDMFNLVPNRFIYESIHPVQSFDLSTDILLPRSSTGFIPVIHPKTSQNITIKLSDYSIKDPVSDCTLFLPTDSFLQIISNFTCKSYGFKVCFLPITEYLSEPLIKSSLGGIHLIFTILSIVLSSKETFPSVEDFLKQQIIPGLTDLMENNNFLVNIFAFEIIAPILTSFKWDTKDITPCIEASFKSFTTNLNFDSWQPLPMSSQQAIAMSVFTRLLLLDISASKITAKSPPEEIAYLYDTYVKSKTNSNSPFFELIIEAISICTALGFNMPINVRFPAYLIAESWVESIPYCIDVYFHDDATIYETECVNDIKFPTIEFVDEPNIPSNYAIKVVNQLNRTFSHPEDDAIILESGSSCELQSPTRLILIDKFTGKQITHTDCKVHVTFNGYPESHKAKKETFIANYQLFTQHVNFMSAKWEVSMDESLCRICKVIPSIYTQFPLVTSQPIFLSETAISNIPAQLLRCRLQLFKKLEFYIPDIIQMVEFGNQESLLGCIFTSCRAAISTDFKLEYIRNIVMKNNQSGNSKVDLRLNRFKASLFHSNPQNPSGKSILDQFIDQVPSYLLYKMKREEVPWHVDLIGEGATDVGGPGRDLFTEVCMELMHPSLKLFIQNPNKRVNNANTNQELLIPNPSPLTQQRKRQYFYAGVLIAICYTSKLQEPFRFARFVWNYLTNKTVTIEDIYDVDLQFKQLMISIENCEDTISSPDQFSIIFSLYFQVQDSLGNVVELFPGGSNVLVTFDRRLEYVQRCKTFRMKEFNEQLKHLAKGFNSFFPATAAIILSPWELELIVCGDNQCPVKEMKKNCSYRADDKHAIMLWEVLEEFTPEERMLFIKFGCGRMGLPPPGMSWPSKLQIQFRSVVKIDAQKPLPTAATCNNMIIIPRYDSKEWMAKKIRTAITLGADIDQDRNANIQELQEFT</sequence>